<evidence type="ECO:0000313" key="2">
    <source>
        <dbReference type="Proteomes" id="UP000828390"/>
    </source>
</evidence>
<proteinExistence type="predicted"/>
<dbReference type="EMBL" id="JAIWYP010000015">
    <property type="protein sequence ID" value="KAH3700237.1"/>
    <property type="molecule type" value="Genomic_DNA"/>
</dbReference>
<accession>A0A9D3YGD7</accession>
<evidence type="ECO:0000313" key="1">
    <source>
        <dbReference type="EMBL" id="KAH3700237.1"/>
    </source>
</evidence>
<sequence length="92" mass="10363">MSKMWGLPYLFVTHCGRDLMFQGACLSAQCVTCRCNDRQTCVMADILLCTVRHMAAQLWVHDVYNPSNNLSHSCQPGLHGLPLYHCSCMQSI</sequence>
<keyword evidence="2" id="KW-1185">Reference proteome</keyword>
<protein>
    <submittedName>
        <fullName evidence="1">Uncharacterized protein</fullName>
    </submittedName>
</protein>
<dbReference type="Proteomes" id="UP000828390">
    <property type="component" value="Unassembled WGS sequence"/>
</dbReference>
<gene>
    <name evidence="1" type="ORF">DPMN_075209</name>
</gene>
<reference evidence="1" key="2">
    <citation type="submission" date="2020-11" db="EMBL/GenBank/DDBJ databases">
        <authorList>
            <person name="McCartney M.A."/>
            <person name="Auch B."/>
            <person name="Kono T."/>
            <person name="Mallez S."/>
            <person name="Becker A."/>
            <person name="Gohl D.M."/>
            <person name="Silverstein K.A.T."/>
            <person name="Koren S."/>
            <person name="Bechman K.B."/>
            <person name="Herman A."/>
            <person name="Abrahante J.E."/>
            <person name="Garbe J."/>
        </authorList>
    </citation>
    <scope>NUCLEOTIDE SEQUENCE</scope>
    <source>
        <strain evidence="1">Duluth1</strain>
        <tissue evidence="1">Whole animal</tissue>
    </source>
</reference>
<organism evidence="1 2">
    <name type="scientific">Dreissena polymorpha</name>
    <name type="common">Zebra mussel</name>
    <name type="synonym">Mytilus polymorpha</name>
    <dbReference type="NCBI Taxonomy" id="45954"/>
    <lineage>
        <taxon>Eukaryota</taxon>
        <taxon>Metazoa</taxon>
        <taxon>Spiralia</taxon>
        <taxon>Lophotrochozoa</taxon>
        <taxon>Mollusca</taxon>
        <taxon>Bivalvia</taxon>
        <taxon>Autobranchia</taxon>
        <taxon>Heteroconchia</taxon>
        <taxon>Euheterodonta</taxon>
        <taxon>Imparidentia</taxon>
        <taxon>Neoheterodontei</taxon>
        <taxon>Myida</taxon>
        <taxon>Dreissenoidea</taxon>
        <taxon>Dreissenidae</taxon>
        <taxon>Dreissena</taxon>
    </lineage>
</organism>
<name>A0A9D3YGD7_DREPO</name>
<dbReference type="AlphaFoldDB" id="A0A9D3YGD7"/>
<comment type="caution">
    <text evidence="1">The sequence shown here is derived from an EMBL/GenBank/DDBJ whole genome shotgun (WGS) entry which is preliminary data.</text>
</comment>
<reference evidence="1" key="1">
    <citation type="journal article" date="2019" name="bioRxiv">
        <title>The Genome of the Zebra Mussel, Dreissena polymorpha: A Resource for Invasive Species Research.</title>
        <authorList>
            <person name="McCartney M.A."/>
            <person name="Auch B."/>
            <person name="Kono T."/>
            <person name="Mallez S."/>
            <person name="Zhang Y."/>
            <person name="Obille A."/>
            <person name="Becker A."/>
            <person name="Abrahante J.E."/>
            <person name="Garbe J."/>
            <person name="Badalamenti J.P."/>
            <person name="Herman A."/>
            <person name="Mangelson H."/>
            <person name="Liachko I."/>
            <person name="Sullivan S."/>
            <person name="Sone E.D."/>
            <person name="Koren S."/>
            <person name="Silverstein K.A.T."/>
            <person name="Beckman K.B."/>
            <person name="Gohl D.M."/>
        </authorList>
    </citation>
    <scope>NUCLEOTIDE SEQUENCE</scope>
    <source>
        <strain evidence="1">Duluth1</strain>
        <tissue evidence="1">Whole animal</tissue>
    </source>
</reference>